<evidence type="ECO:0000256" key="15">
    <source>
        <dbReference type="RuleBase" id="RU000461"/>
    </source>
</evidence>
<evidence type="ECO:0000256" key="12">
    <source>
        <dbReference type="ARBA" id="ARBA00023033"/>
    </source>
</evidence>
<sequence length="501" mass="58145">MIDVFQTLLGIALVLVSVYIYNYYNEVTNYWKKYKIPGPKPHLLFGNIIQFIALKKSISECVKQLYDEYKEEPVFGIFDRTTPMLVVNDLDLIKDVLIKDFSLFTDRGLSFYPKVEPLTEHLFVLEPERWRPLRANLSPVFTSGKLKEMFLLMLDCSMYLEKHLAKIADKEEPVDCRELSAKFTTDVIGNCVFGIDTSALSNEDSEFRRIGRSVLAPSTRATIRNFVREILPFLYKTIGHLLQPPGADKFFTKMVVDTINYRKENNIYRPDFINILMELKNHPEKLQNVELTDTLLTAQAFVFFVAGFETSSTTIANTFYELAQNHGIQDKLREEIRQSDTKYGKILTYDRVKEMKYLDKVFKETLRKYPIFPVLMRQALKNYTFRETKITIPKGTKMWIPVYGIQRDPNVFSDPEKFDPERFSEEAVAARHSMSYLPFGDGPRNCIGARFAYFQSKVGIITVLRNYKVDVCEKTIIPYKPDPRSFLLSLKGGVYLKITRA</sequence>
<dbReference type="EMBL" id="MH500646">
    <property type="protein sequence ID" value="QBC73121.1"/>
    <property type="molecule type" value="mRNA"/>
</dbReference>
<comment type="similarity">
    <text evidence="5 15">Belongs to the cytochrome P450 family.</text>
</comment>
<keyword evidence="7 14" id="KW-0479">Metal-binding</keyword>
<dbReference type="PANTHER" id="PTHR24292:SF54">
    <property type="entry name" value="CYP9F3-RELATED"/>
    <property type="match status" value="1"/>
</dbReference>
<evidence type="ECO:0000256" key="2">
    <source>
        <dbReference type="ARBA" id="ARBA00003690"/>
    </source>
</evidence>
<evidence type="ECO:0000256" key="9">
    <source>
        <dbReference type="ARBA" id="ARBA00022848"/>
    </source>
</evidence>
<keyword evidence="6 14" id="KW-0349">Heme</keyword>
<dbReference type="GO" id="GO:0004497">
    <property type="term" value="F:monooxygenase activity"/>
    <property type="evidence" value="ECO:0007669"/>
    <property type="project" value="UniProtKB-KW"/>
</dbReference>
<feature type="binding site" description="axial binding residue" evidence="14">
    <location>
        <position position="446"/>
    </location>
    <ligand>
        <name>heme</name>
        <dbReference type="ChEBI" id="CHEBI:30413"/>
    </ligand>
    <ligandPart>
        <name>Fe</name>
        <dbReference type="ChEBI" id="CHEBI:18248"/>
    </ligandPart>
</feature>
<comment type="function">
    <text evidence="2">May be involved in the metabolism of insect hormones and in the breakdown of synthetic insecticides.</text>
</comment>
<dbReference type="CDD" id="cd11056">
    <property type="entry name" value="CYP6-like"/>
    <property type="match status" value="1"/>
</dbReference>
<comment type="subcellular location">
    <subcellularLocation>
        <location evidence="4">Endoplasmic reticulum membrane</location>
        <topology evidence="4">Peripheral membrane protein</topology>
    </subcellularLocation>
    <subcellularLocation>
        <location evidence="3">Microsome membrane</location>
        <topology evidence="3">Peripheral membrane protein</topology>
    </subcellularLocation>
</comment>
<feature type="transmembrane region" description="Helical" evidence="16">
    <location>
        <begin position="6"/>
        <end position="24"/>
    </location>
</feature>
<keyword evidence="8" id="KW-0256">Endoplasmic reticulum</keyword>
<dbReference type="SUPFAM" id="SSF48264">
    <property type="entry name" value="Cytochrome P450"/>
    <property type="match status" value="1"/>
</dbReference>
<evidence type="ECO:0000256" key="7">
    <source>
        <dbReference type="ARBA" id="ARBA00022723"/>
    </source>
</evidence>
<gene>
    <name evidence="17" type="primary">CYP6AS124</name>
</gene>
<dbReference type="GO" id="GO:0005789">
    <property type="term" value="C:endoplasmic reticulum membrane"/>
    <property type="evidence" value="ECO:0007669"/>
    <property type="project" value="UniProtKB-SubCell"/>
</dbReference>
<proteinExistence type="evidence at transcript level"/>
<protein>
    <submittedName>
        <fullName evidence="17">Cytochrome P450 mono-oxygenase</fullName>
    </submittedName>
</protein>
<dbReference type="GO" id="GO:0016705">
    <property type="term" value="F:oxidoreductase activity, acting on paired donors, with incorporation or reduction of molecular oxygen"/>
    <property type="evidence" value="ECO:0007669"/>
    <property type="project" value="InterPro"/>
</dbReference>
<dbReference type="InterPro" id="IPR050476">
    <property type="entry name" value="Insect_CytP450_Detox"/>
</dbReference>
<evidence type="ECO:0000256" key="1">
    <source>
        <dbReference type="ARBA" id="ARBA00001971"/>
    </source>
</evidence>
<evidence type="ECO:0000256" key="10">
    <source>
        <dbReference type="ARBA" id="ARBA00023002"/>
    </source>
</evidence>
<dbReference type="Pfam" id="PF00067">
    <property type="entry name" value="p450"/>
    <property type="match status" value="1"/>
</dbReference>
<comment type="cofactor">
    <cofactor evidence="1 14">
        <name>heme</name>
        <dbReference type="ChEBI" id="CHEBI:30413"/>
    </cofactor>
</comment>
<dbReference type="InterPro" id="IPR017972">
    <property type="entry name" value="Cyt_P450_CS"/>
</dbReference>
<evidence type="ECO:0000256" key="6">
    <source>
        <dbReference type="ARBA" id="ARBA00022617"/>
    </source>
</evidence>
<keyword evidence="13 16" id="KW-0472">Membrane</keyword>
<name>A0A411K6Z9_OSMRU</name>
<evidence type="ECO:0000256" key="13">
    <source>
        <dbReference type="ARBA" id="ARBA00023136"/>
    </source>
</evidence>
<evidence type="ECO:0000313" key="17">
    <source>
        <dbReference type="EMBL" id="QBC73121.1"/>
    </source>
</evidence>
<dbReference type="InterPro" id="IPR001128">
    <property type="entry name" value="Cyt_P450"/>
</dbReference>
<dbReference type="PRINTS" id="PR00385">
    <property type="entry name" value="P450"/>
</dbReference>
<evidence type="ECO:0000256" key="4">
    <source>
        <dbReference type="ARBA" id="ARBA00004406"/>
    </source>
</evidence>
<organism evidence="17">
    <name type="scientific">Osmia rufa</name>
    <name type="common">Red mason bee</name>
    <dbReference type="NCBI Taxonomy" id="1437190"/>
    <lineage>
        <taxon>Eukaryota</taxon>
        <taxon>Metazoa</taxon>
        <taxon>Ecdysozoa</taxon>
        <taxon>Arthropoda</taxon>
        <taxon>Hexapoda</taxon>
        <taxon>Insecta</taxon>
        <taxon>Pterygota</taxon>
        <taxon>Neoptera</taxon>
        <taxon>Endopterygota</taxon>
        <taxon>Hymenoptera</taxon>
        <taxon>Apocrita</taxon>
        <taxon>Aculeata</taxon>
        <taxon>Apoidea</taxon>
        <taxon>Anthophila</taxon>
        <taxon>Megachilidae</taxon>
        <taxon>Megachilinae</taxon>
        <taxon>Osmia</taxon>
    </lineage>
</organism>
<dbReference type="PROSITE" id="PS00086">
    <property type="entry name" value="CYTOCHROME_P450"/>
    <property type="match status" value="1"/>
</dbReference>
<dbReference type="Gene3D" id="1.10.630.10">
    <property type="entry name" value="Cytochrome P450"/>
    <property type="match status" value="1"/>
</dbReference>
<keyword evidence="16" id="KW-1133">Transmembrane helix</keyword>
<dbReference type="AlphaFoldDB" id="A0A411K6Z9"/>
<dbReference type="FunFam" id="1.10.630.10:FF:000042">
    <property type="entry name" value="Cytochrome P450"/>
    <property type="match status" value="1"/>
</dbReference>
<dbReference type="InterPro" id="IPR002403">
    <property type="entry name" value="Cyt_P450_E_grp-IV"/>
</dbReference>
<evidence type="ECO:0000256" key="5">
    <source>
        <dbReference type="ARBA" id="ARBA00010617"/>
    </source>
</evidence>
<keyword evidence="10 15" id="KW-0560">Oxidoreductase</keyword>
<dbReference type="GO" id="GO:0020037">
    <property type="term" value="F:heme binding"/>
    <property type="evidence" value="ECO:0007669"/>
    <property type="project" value="InterPro"/>
</dbReference>
<accession>A0A411K6Z9</accession>
<keyword evidence="9" id="KW-0492">Microsome</keyword>
<keyword evidence="12 15" id="KW-0503">Monooxygenase</keyword>
<evidence type="ECO:0000256" key="14">
    <source>
        <dbReference type="PIRSR" id="PIRSR602403-1"/>
    </source>
</evidence>
<dbReference type="InterPro" id="IPR036396">
    <property type="entry name" value="Cyt_P450_sf"/>
</dbReference>
<evidence type="ECO:0000256" key="16">
    <source>
        <dbReference type="SAM" id="Phobius"/>
    </source>
</evidence>
<keyword evidence="11 14" id="KW-0408">Iron</keyword>
<evidence type="ECO:0000256" key="11">
    <source>
        <dbReference type="ARBA" id="ARBA00023004"/>
    </source>
</evidence>
<dbReference type="PRINTS" id="PR00465">
    <property type="entry name" value="EP450IV"/>
</dbReference>
<dbReference type="PANTHER" id="PTHR24292">
    <property type="entry name" value="CYTOCHROME P450"/>
    <property type="match status" value="1"/>
</dbReference>
<reference evidence="17" key="1">
    <citation type="journal article" date="2019" name="PLoS Genet.">
        <title>Genomic insights into neonicotinoid sensitivity in the solitary bee Osmia bicornis.</title>
        <authorList>
            <person name="Beadle K."/>
            <person name="Singh K.S."/>
            <person name="Troczka B.J."/>
            <person name="Randall E."/>
            <person name="Zaworra M."/>
            <person name="Zimmer C.T."/>
            <person name="Hayward A."/>
            <person name="Reid R."/>
            <person name="Kor L."/>
            <person name="Kohler M."/>
            <person name="Buer B."/>
            <person name="Nelson D.R."/>
            <person name="Williamson M.S."/>
            <person name="Davies T.G."/>
            <person name="Field L.M."/>
            <person name="Nauen R."/>
            <person name="Bass C."/>
        </authorList>
    </citation>
    <scope>NUCLEOTIDE SEQUENCE</scope>
</reference>
<dbReference type="GO" id="GO:0005506">
    <property type="term" value="F:iron ion binding"/>
    <property type="evidence" value="ECO:0007669"/>
    <property type="project" value="InterPro"/>
</dbReference>
<evidence type="ECO:0000256" key="3">
    <source>
        <dbReference type="ARBA" id="ARBA00004174"/>
    </source>
</evidence>
<keyword evidence="16" id="KW-0812">Transmembrane</keyword>
<evidence type="ECO:0000256" key="8">
    <source>
        <dbReference type="ARBA" id="ARBA00022824"/>
    </source>
</evidence>